<dbReference type="EC" id="2.4.-.-" evidence="5"/>
<proteinExistence type="predicted"/>
<dbReference type="InterPro" id="IPR029063">
    <property type="entry name" value="SAM-dependent_MTases_sf"/>
</dbReference>
<dbReference type="CDD" id="cd02440">
    <property type="entry name" value="AdoMet_MTases"/>
    <property type="match status" value="1"/>
</dbReference>
<dbReference type="EMBL" id="CP080764">
    <property type="protein sequence ID" value="QYY42547.1"/>
    <property type="molecule type" value="Genomic_DNA"/>
</dbReference>
<accession>A0ABX8YAL0</accession>
<evidence type="ECO:0000259" key="3">
    <source>
        <dbReference type="Pfam" id="PF08241"/>
    </source>
</evidence>
<dbReference type="Gene3D" id="3.40.50.2000">
    <property type="entry name" value="Glycogen Phosphorylase B"/>
    <property type="match status" value="2"/>
</dbReference>
<dbReference type="GO" id="GO:0016757">
    <property type="term" value="F:glycosyltransferase activity"/>
    <property type="evidence" value="ECO:0007669"/>
    <property type="project" value="UniProtKB-KW"/>
</dbReference>
<reference evidence="5 6" key="1">
    <citation type="submission" date="2021-08" db="EMBL/GenBank/DDBJ databases">
        <title>Complete genome sequence of the strain Aneurinibacillus thermoaerophilus CCM 8960.</title>
        <authorList>
            <person name="Musilova J."/>
            <person name="Kourilova X."/>
            <person name="Pernicova I."/>
            <person name="Bezdicek M."/>
            <person name="Lengerova M."/>
            <person name="Obruca S."/>
            <person name="Sedlar K."/>
        </authorList>
    </citation>
    <scope>NUCLEOTIDE SEQUENCE [LARGE SCALE GENOMIC DNA]</scope>
    <source>
        <strain evidence="5 6">CCM 8960</strain>
    </source>
</reference>
<dbReference type="PANTHER" id="PTHR45947:SF3">
    <property type="entry name" value="SULFOQUINOVOSYL TRANSFERASE SQD2"/>
    <property type="match status" value="1"/>
</dbReference>
<organism evidence="5 6">
    <name type="scientific">Aneurinibacillus thermoaerophilus</name>
    <dbReference type="NCBI Taxonomy" id="143495"/>
    <lineage>
        <taxon>Bacteria</taxon>
        <taxon>Bacillati</taxon>
        <taxon>Bacillota</taxon>
        <taxon>Bacilli</taxon>
        <taxon>Bacillales</taxon>
        <taxon>Paenibacillaceae</taxon>
        <taxon>Aneurinibacillus group</taxon>
        <taxon>Aneurinibacillus</taxon>
    </lineage>
</organism>
<feature type="domain" description="Glycosyl transferase family 1" evidence="2">
    <location>
        <begin position="796"/>
        <end position="958"/>
    </location>
</feature>
<dbReference type="GeneID" id="97143119"/>
<name>A0ABX8YAL0_ANETH</name>
<dbReference type="Proteomes" id="UP000826616">
    <property type="component" value="Chromosome"/>
</dbReference>
<dbReference type="InterPro" id="IPR050194">
    <property type="entry name" value="Glycosyltransferase_grp1"/>
</dbReference>
<dbReference type="Pfam" id="PF00534">
    <property type="entry name" value="Glycos_transf_1"/>
    <property type="match status" value="1"/>
</dbReference>
<dbReference type="InterPro" id="IPR013216">
    <property type="entry name" value="Methyltransf_11"/>
</dbReference>
<dbReference type="Pfam" id="PF13439">
    <property type="entry name" value="Glyco_transf_4"/>
    <property type="match status" value="1"/>
</dbReference>
<keyword evidence="6" id="KW-1185">Reference proteome</keyword>
<feature type="domain" description="Glycosyltransferase subfamily 4-like N-terminal" evidence="4">
    <location>
        <begin position="662"/>
        <end position="788"/>
    </location>
</feature>
<keyword evidence="5" id="KW-0328">Glycosyltransferase</keyword>
<evidence type="ECO:0000313" key="6">
    <source>
        <dbReference type="Proteomes" id="UP000826616"/>
    </source>
</evidence>
<dbReference type="InterPro" id="IPR001296">
    <property type="entry name" value="Glyco_trans_1"/>
</dbReference>
<feature type="domain" description="Methyltransferase type 11" evidence="3">
    <location>
        <begin position="41"/>
        <end position="120"/>
    </location>
</feature>
<dbReference type="InterPro" id="IPR028098">
    <property type="entry name" value="Glyco_trans_4-like_N"/>
</dbReference>
<sequence>MIDEGIYYEQEKIWGNSPEKYQVQVLFDIIDILPEDVESILDVGCGDGHITNLLPKNLRVVGVDISEEALKYVKREKVVGSIDKLPFPDNSFDLVMINDVLEHLPEDIYDKGLNELQRVANKYILITVPHNEQIETNEARCASCDTIYHIHWHQRAFDEGKLRCLIQNNDWKISEVRYSGDTTLPPFDPTIKIQREIGIYQHWDGAVCPNCGSNEQAGKALRDEVSIKVIEATRHKKWFGNPNNLIRNNRSEIMALYKSRNASTTLSKPIRVINEKKSDLYCIDFQNKLQAVHPDFTIGSGWARFRLPENVEFVDGGIAKSCLEMNGTEVPMRFPVVPSIGDCIVIEATGSKTDDGLALYAIDGITGQVELLFETHVTDRYQTFKITLESVWSADKFGLALSVYLYGGVKLHRITYCSNTKSSSIVPFLQLNKGHNVLVMEEKELKRSWGLWVKEAGLFPKPTWLNETMNSFEEHNPVSIHELLQASEDSYNFSKRKMNWLSAVVEEIERKRSQTEKLLEEKEKQRVHVEKLLEEKEKQRVHVEKLLEEKEQQRAHAEIAYQKSTEREQYWHNIATRKVQKVLIISHMFPHPEQKLSGPFIHEQVKALREYEGIDARVISCRPYWVNGLNPFRIIRAFRHYPHLNQQVTWTEYKDVPVLYPYYRVGVPLIPFQFHAWLYSSAVMSVIDRVWKDFKFDIVHAHTGYLDGTAGLQVANRFQVPFVITEHTGPFTYLTGKPIVKQLTLHAIEKADRVWAVSDALANEIKSYYSNQDTIDRIKTLYNGVSTSEFYYEPIKQKKNKNIELLYVGFLEDVKNPLCLIEAFSKVKKVLPSISLKIVGDGSLFDQVKEKINQLGINDSCQMLGLKSRADVARMMREECDIFVLPSKVETFGVVLIEAMSSGKPLVATKCGGPESIITEEFLGELCEKENVDSLAEAILKVAKNIDKYDSERIREHAKNNFDYKVLARKLCQQYQEIGTNEG</sequence>
<keyword evidence="1" id="KW-0175">Coiled coil</keyword>
<keyword evidence="5" id="KW-0808">Transferase</keyword>
<gene>
    <name evidence="5" type="ORF">K3F53_17195</name>
</gene>
<dbReference type="SUPFAM" id="SSF53756">
    <property type="entry name" value="UDP-Glycosyltransferase/glycogen phosphorylase"/>
    <property type="match status" value="1"/>
</dbReference>
<protein>
    <submittedName>
        <fullName evidence="5">Glycosyltransferase</fullName>
        <ecNumber evidence="5">2.4.-.-</ecNumber>
    </submittedName>
</protein>
<dbReference type="RefSeq" id="WP_220559172.1">
    <property type="nucleotide sequence ID" value="NZ_CP080764.1"/>
</dbReference>
<feature type="coiled-coil region" evidence="1">
    <location>
        <begin position="501"/>
        <end position="567"/>
    </location>
</feature>
<evidence type="ECO:0000256" key="1">
    <source>
        <dbReference type="SAM" id="Coils"/>
    </source>
</evidence>
<evidence type="ECO:0000313" key="5">
    <source>
        <dbReference type="EMBL" id="QYY42547.1"/>
    </source>
</evidence>
<evidence type="ECO:0000259" key="2">
    <source>
        <dbReference type="Pfam" id="PF00534"/>
    </source>
</evidence>
<dbReference type="SUPFAM" id="SSF53335">
    <property type="entry name" value="S-adenosyl-L-methionine-dependent methyltransferases"/>
    <property type="match status" value="1"/>
</dbReference>
<evidence type="ECO:0000259" key="4">
    <source>
        <dbReference type="Pfam" id="PF13439"/>
    </source>
</evidence>
<dbReference type="Pfam" id="PF08241">
    <property type="entry name" value="Methyltransf_11"/>
    <property type="match status" value="1"/>
</dbReference>
<dbReference type="Gene3D" id="3.40.50.150">
    <property type="entry name" value="Vaccinia Virus protein VP39"/>
    <property type="match status" value="1"/>
</dbReference>
<dbReference type="PANTHER" id="PTHR45947">
    <property type="entry name" value="SULFOQUINOVOSYL TRANSFERASE SQD2"/>
    <property type="match status" value="1"/>
</dbReference>